<comment type="caution">
    <text evidence="6">The sequence shown here is derived from an EMBL/GenBank/DDBJ whole genome shotgun (WGS) entry which is preliminary data.</text>
</comment>
<dbReference type="Proteomes" id="UP000663860">
    <property type="component" value="Unassembled WGS sequence"/>
</dbReference>
<feature type="transmembrane region" description="Helical" evidence="5">
    <location>
        <begin position="136"/>
        <end position="156"/>
    </location>
</feature>
<dbReference type="AlphaFoldDB" id="A0A814F9Y5"/>
<evidence type="ECO:0000256" key="2">
    <source>
        <dbReference type="ARBA" id="ARBA00022692"/>
    </source>
</evidence>
<accession>A0A814F9Y5</accession>
<feature type="transmembrane region" description="Helical" evidence="5">
    <location>
        <begin position="251"/>
        <end position="270"/>
    </location>
</feature>
<protein>
    <recommendedName>
        <fullName evidence="9">Growth hormone-inducible transmembrane protein</fullName>
    </recommendedName>
</protein>
<evidence type="ECO:0000256" key="3">
    <source>
        <dbReference type="ARBA" id="ARBA00022989"/>
    </source>
</evidence>
<feature type="transmembrane region" description="Helical" evidence="5">
    <location>
        <begin position="217"/>
        <end position="245"/>
    </location>
</feature>
<keyword evidence="2 5" id="KW-0812">Transmembrane</keyword>
<dbReference type="GO" id="GO:0005743">
    <property type="term" value="C:mitochondrial inner membrane"/>
    <property type="evidence" value="ECO:0007669"/>
    <property type="project" value="TreeGrafter"/>
</dbReference>
<gene>
    <name evidence="6" type="ORF">IZO911_LOCUS16537</name>
    <name evidence="7" type="ORF">KXQ929_LOCUS19326</name>
</gene>
<evidence type="ECO:0000313" key="6">
    <source>
        <dbReference type="EMBL" id="CAF0980346.1"/>
    </source>
</evidence>
<dbReference type="InterPro" id="IPR006214">
    <property type="entry name" value="Bax_inhibitor_1-related"/>
</dbReference>
<dbReference type="EMBL" id="CAJOBB010001306">
    <property type="protein sequence ID" value="CAF3838541.1"/>
    <property type="molecule type" value="Genomic_DNA"/>
</dbReference>
<dbReference type="Proteomes" id="UP000663868">
    <property type="component" value="Unassembled WGS sequence"/>
</dbReference>
<keyword evidence="3 5" id="KW-1133">Transmembrane helix</keyword>
<name>A0A814F9Y5_9BILA</name>
<dbReference type="Pfam" id="PF01027">
    <property type="entry name" value="Bax1-I"/>
    <property type="match status" value="1"/>
</dbReference>
<feature type="transmembrane region" description="Helical" evidence="5">
    <location>
        <begin position="41"/>
        <end position="59"/>
    </location>
</feature>
<feature type="transmembrane region" description="Helical" evidence="5">
    <location>
        <begin position="103"/>
        <end position="120"/>
    </location>
</feature>
<proteinExistence type="predicted"/>
<dbReference type="EMBL" id="CAJNOE010000149">
    <property type="protein sequence ID" value="CAF0980346.1"/>
    <property type="molecule type" value="Genomic_DNA"/>
</dbReference>
<dbReference type="PANTHER" id="PTHR23291">
    <property type="entry name" value="BAX INHIBITOR-RELATED"/>
    <property type="match status" value="1"/>
</dbReference>
<evidence type="ECO:0000256" key="4">
    <source>
        <dbReference type="ARBA" id="ARBA00023136"/>
    </source>
</evidence>
<evidence type="ECO:0000256" key="1">
    <source>
        <dbReference type="ARBA" id="ARBA00004141"/>
    </source>
</evidence>
<comment type="subcellular location">
    <subcellularLocation>
        <location evidence="1">Membrane</location>
        <topology evidence="1">Multi-pass membrane protein</topology>
    </subcellularLocation>
</comment>
<organism evidence="6 8">
    <name type="scientific">Adineta steineri</name>
    <dbReference type="NCBI Taxonomy" id="433720"/>
    <lineage>
        <taxon>Eukaryota</taxon>
        <taxon>Metazoa</taxon>
        <taxon>Spiralia</taxon>
        <taxon>Gnathifera</taxon>
        <taxon>Rotifera</taxon>
        <taxon>Eurotatoria</taxon>
        <taxon>Bdelloidea</taxon>
        <taxon>Adinetida</taxon>
        <taxon>Adinetidae</taxon>
        <taxon>Adineta</taxon>
    </lineage>
</organism>
<keyword evidence="4 5" id="KW-0472">Membrane</keyword>
<sequence>MLPLLVRLPTMRLGSSLSLQVMRRSQSIAVNSRAANRQQQALIRGGIAIVAIGGAGYILNKVLNSPVGTVPGAVTQSKQVSFADAVEANRPFSSVVKEHLRSTYAHFAGGLAMTGTFAYISHRNGLSTRLMMMNKWAYIGVTLVGTIGSMIATQAIDDQQNPGLKYATWTLFNGLMGLSLAPICFMQPALIARAALMTTGIVGSISAVGMTARREQYLWIGAPLMAGLGAVVCASMGSLILPVTFVRTLSVFENVSLYGGLVVFSGLVLWDTKKIIAHAEQAHIGNILAKECYLCTMCNEIFNNATELRLTVNENDWCYKRIVSGIINRGSTGSTCIPLGSNHFCCTGHLCNKGTLTFTTNILTILIIPFTMLLTI</sequence>
<evidence type="ECO:0008006" key="9">
    <source>
        <dbReference type="Google" id="ProtNLM"/>
    </source>
</evidence>
<evidence type="ECO:0000256" key="5">
    <source>
        <dbReference type="SAM" id="Phobius"/>
    </source>
</evidence>
<dbReference type="PANTHER" id="PTHR23291:SF112">
    <property type="entry name" value="GROWTH HORMONE-INDUCIBLE TRANSMEMBRANE PROTEIN"/>
    <property type="match status" value="1"/>
</dbReference>
<evidence type="ECO:0000313" key="7">
    <source>
        <dbReference type="EMBL" id="CAF3838541.1"/>
    </source>
</evidence>
<evidence type="ECO:0000313" key="8">
    <source>
        <dbReference type="Proteomes" id="UP000663860"/>
    </source>
</evidence>
<reference evidence="6" key="1">
    <citation type="submission" date="2021-02" db="EMBL/GenBank/DDBJ databases">
        <authorList>
            <person name="Nowell W R."/>
        </authorList>
    </citation>
    <scope>NUCLEOTIDE SEQUENCE</scope>
</reference>